<comment type="caution">
    <text evidence="2">The sequence shown here is derived from an EMBL/GenBank/DDBJ whole genome shotgun (WGS) entry which is preliminary data.</text>
</comment>
<proteinExistence type="predicted"/>
<evidence type="ECO:0000313" key="3">
    <source>
        <dbReference type="Proteomes" id="UP000800093"/>
    </source>
</evidence>
<keyword evidence="3" id="KW-1185">Reference proteome</keyword>
<feature type="region of interest" description="Disordered" evidence="1">
    <location>
        <begin position="312"/>
        <end position="344"/>
    </location>
</feature>
<dbReference type="Proteomes" id="UP000800093">
    <property type="component" value="Unassembled WGS sequence"/>
</dbReference>
<dbReference type="AlphaFoldDB" id="A0A9P4KGF3"/>
<feature type="compositionally biased region" description="Polar residues" evidence="1">
    <location>
        <begin position="67"/>
        <end position="80"/>
    </location>
</feature>
<feature type="compositionally biased region" description="Basic and acidic residues" evidence="1">
    <location>
        <begin position="85"/>
        <end position="94"/>
    </location>
</feature>
<protein>
    <submittedName>
        <fullName evidence="2">Uncharacterized protein</fullName>
    </submittedName>
</protein>
<name>A0A9P4KGF3_9PLEO</name>
<dbReference type="EMBL" id="ML986585">
    <property type="protein sequence ID" value="KAF2268672.1"/>
    <property type="molecule type" value="Genomic_DNA"/>
</dbReference>
<evidence type="ECO:0000313" key="2">
    <source>
        <dbReference type="EMBL" id="KAF2268672.1"/>
    </source>
</evidence>
<evidence type="ECO:0000256" key="1">
    <source>
        <dbReference type="SAM" id="MobiDB-lite"/>
    </source>
</evidence>
<reference evidence="3" key="1">
    <citation type="journal article" date="2020" name="Stud. Mycol.">
        <title>101 Dothideomycetes genomes: A test case for predicting lifestyles and emergence of pathogens.</title>
        <authorList>
            <person name="Haridas S."/>
            <person name="Albert R."/>
            <person name="Binder M."/>
            <person name="Bloem J."/>
            <person name="LaButti K."/>
            <person name="Salamov A."/>
            <person name="Andreopoulos B."/>
            <person name="Baker S."/>
            <person name="Barry K."/>
            <person name="Bills G."/>
            <person name="Bluhm B."/>
            <person name="Cannon C."/>
            <person name="Castanera R."/>
            <person name="Culley D."/>
            <person name="Daum C."/>
            <person name="Ezra D."/>
            <person name="Gonzalez J."/>
            <person name="Henrissat B."/>
            <person name="Kuo A."/>
            <person name="Liang C."/>
            <person name="Lipzen A."/>
            <person name="Lutzoni F."/>
            <person name="Magnuson J."/>
            <person name="Mondo S."/>
            <person name="Nolan M."/>
            <person name="Ohm R."/>
            <person name="Pangilinan J."/>
            <person name="Park H.-J."/>
            <person name="Ramirez L."/>
            <person name="Alfaro M."/>
            <person name="Sun H."/>
            <person name="Tritt A."/>
            <person name="Yoshinaga Y."/>
            <person name="Zwiers L.-H."/>
            <person name="Turgeon B."/>
            <person name="Goodwin S."/>
            <person name="Spatafora J."/>
            <person name="Crous P."/>
            <person name="Grigoriev I."/>
        </authorList>
    </citation>
    <scope>NUCLEOTIDE SEQUENCE [LARGE SCALE GENOMIC DNA]</scope>
    <source>
        <strain evidence="3">CBS 304.66</strain>
    </source>
</reference>
<feature type="compositionally biased region" description="Polar residues" evidence="1">
    <location>
        <begin position="1"/>
        <end position="11"/>
    </location>
</feature>
<feature type="compositionally biased region" description="Acidic residues" evidence="1">
    <location>
        <begin position="313"/>
        <end position="335"/>
    </location>
</feature>
<organism evidence="2 3">
    <name type="scientific">Lojkania enalia</name>
    <dbReference type="NCBI Taxonomy" id="147567"/>
    <lineage>
        <taxon>Eukaryota</taxon>
        <taxon>Fungi</taxon>
        <taxon>Dikarya</taxon>
        <taxon>Ascomycota</taxon>
        <taxon>Pezizomycotina</taxon>
        <taxon>Dothideomycetes</taxon>
        <taxon>Pleosporomycetidae</taxon>
        <taxon>Pleosporales</taxon>
        <taxon>Pleosporales incertae sedis</taxon>
        <taxon>Lojkania</taxon>
    </lineage>
</organism>
<accession>A0A9P4KGF3</accession>
<sequence>MAGANMTTSTPRLDINVAGYPKTARKEPVPKSQMTSEPDVKLDAGDSSVPSEDQYHSDSHVSENMADESSINVDTDQTEGFYNGKDNDEHDQDGASHLMAGMPTLPVGASVPAPFRSAGPSGPGVRSVRVASLSSLPPAPTMPAHAYSGRKLKIGRIPIDVPWGEVTLKSKSNMSEMMTFLKQSGYSRPVYATWDATNTAKQVHAQQVVNEAACIRATQAAAAATGPGITVNTSGVKRECTMSEGGDEDKKHMKKPKIPRVKMDPTIAAGMLLKMVKFNAKKDLKEEIMEVAGENNGKGNGVKSAMLKVSLDGQEESDATEEGEPDDENEGEQSDSEEHLDPQEDKMWDDYELSSARIVLDSDKKPTMDIATQLLVRDVLRHKGKARKLKQACITKKARRAAGKDARRAWNKLRTKLRKIMGEGASKVDAEALMQRVLGSDADGQVN</sequence>
<feature type="region of interest" description="Disordered" evidence="1">
    <location>
        <begin position="1"/>
        <end position="95"/>
    </location>
</feature>
<gene>
    <name evidence="2" type="ORF">CC78DRAFT_607837</name>
</gene>